<dbReference type="EMBL" id="CAJNOR010000986">
    <property type="protein sequence ID" value="CAF1051050.1"/>
    <property type="molecule type" value="Genomic_DNA"/>
</dbReference>
<protein>
    <submittedName>
        <fullName evidence="1">Uncharacterized protein</fullName>
    </submittedName>
</protein>
<gene>
    <name evidence="2" type="ORF">EDS130_LOCUS31368</name>
    <name evidence="1" type="ORF">XAT740_LOCUS15774</name>
</gene>
<comment type="caution">
    <text evidence="1">The sequence shown here is derived from an EMBL/GenBank/DDBJ whole genome shotgun (WGS) entry which is preliminary data.</text>
</comment>
<dbReference type="Proteomes" id="UP000663828">
    <property type="component" value="Unassembled WGS sequence"/>
</dbReference>
<accession>A0A814KDM6</accession>
<evidence type="ECO:0000313" key="2">
    <source>
        <dbReference type="EMBL" id="CAF1315249.1"/>
    </source>
</evidence>
<dbReference type="Proteomes" id="UP000663852">
    <property type="component" value="Unassembled WGS sequence"/>
</dbReference>
<sequence>MIEHSNLETLSIVWLDSSHDATKTYAKAQPLDVRMPINDRLIVVIAGQQQFESINRVKSLVHVLIIYICPNIQR</sequence>
<reference evidence="1" key="1">
    <citation type="submission" date="2021-02" db="EMBL/GenBank/DDBJ databases">
        <authorList>
            <person name="Nowell W R."/>
        </authorList>
    </citation>
    <scope>NUCLEOTIDE SEQUENCE</scope>
</reference>
<organism evidence="1 3">
    <name type="scientific">Adineta ricciae</name>
    <name type="common">Rotifer</name>
    <dbReference type="NCBI Taxonomy" id="249248"/>
    <lineage>
        <taxon>Eukaryota</taxon>
        <taxon>Metazoa</taxon>
        <taxon>Spiralia</taxon>
        <taxon>Gnathifera</taxon>
        <taxon>Rotifera</taxon>
        <taxon>Eurotatoria</taxon>
        <taxon>Bdelloidea</taxon>
        <taxon>Adinetida</taxon>
        <taxon>Adinetidae</taxon>
        <taxon>Adineta</taxon>
    </lineage>
</organism>
<proteinExistence type="predicted"/>
<name>A0A814KDM6_ADIRI</name>
<keyword evidence="3" id="KW-1185">Reference proteome</keyword>
<evidence type="ECO:0000313" key="1">
    <source>
        <dbReference type="EMBL" id="CAF1051050.1"/>
    </source>
</evidence>
<dbReference type="EMBL" id="CAJNOJ010000229">
    <property type="protein sequence ID" value="CAF1315249.1"/>
    <property type="molecule type" value="Genomic_DNA"/>
</dbReference>
<dbReference type="AlphaFoldDB" id="A0A814KDM6"/>
<evidence type="ECO:0000313" key="3">
    <source>
        <dbReference type="Proteomes" id="UP000663828"/>
    </source>
</evidence>